<dbReference type="Proteomes" id="UP000267654">
    <property type="component" value="Unassembled WGS sequence"/>
</dbReference>
<dbReference type="EMBL" id="QMQB01000018">
    <property type="protein sequence ID" value="RLE14895.1"/>
    <property type="molecule type" value="Genomic_DNA"/>
</dbReference>
<dbReference type="Pfam" id="PF13677">
    <property type="entry name" value="MotB_plug"/>
    <property type="match status" value="1"/>
</dbReference>
<evidence type="ECO:0000256" key="3">
    <source>
        <dbReference type="ARBA" id="ARBA00008914"/>
    </source>
</evidence>
<dbReference type="GO" id="GO:0005886">
    <property type="term" value="C:plasma membrane"/>
    <property type="evidence" value="ECO:0007669"/>
    <property type="project" value="UniProtKB-SubCell"/>
</dbReference>
<dbReference type="Pfam" id="PF00691">
    <property type="entry name" value="OmpA"/>
    <property type="match status" value="1"/>
</dbReference>
<keyword evidence="5 10" id="KW-0812">Transmembrane</keyword>
<keyword evidence="8" id="KW-0998">Cell outer membrane</keyword>
<dbReference type="PROSITE" id="PS51123">
    <property type="entry name" value="OMPA_2"/>
    <property type="match status" value="1"/>
</dbReference>
<comment type="caution">
    <text evidence="12">The sequence shown here is derived from an EMBL/GenBank/DDBJ whole genome shotgun (WGS) entry which is preliminary data.</text>
</comment>
<gene>
    <name evidence="12" type="ORF">DRI96_00770</name>
</gene>
<evidence type="ECO:0000259" key="11">
    <source>
        <dbReference type="PROSITE" id="PS51123"/>
    </source>
</evidence>
<comment type="subcellular location">
    <subcellularLocation>
        <location evidence="1">Cell membrane</location>
        <topology evidence="1">Single-pass membrane protein</topology>
    </subcellularLocation>
    <subcellularLocation>
        <location evidence="2">Cell outer membrane</location>
    </subcellularLocation>
</comment>
<keyword evidence="12" id="KW-0969">Cilium</keyword>
<evidence type="ECO:0000313" key="13">
    <source>
        <dbReference type="Proteomes" id="UP000267654"/>
    </source>
</evidence>
<dbReference type="InterPro" id="IPR006665">
    <property type="entry name" value="OmpA-like"/>
</dbReference>
<evidence type="ECO:0000256" key="1">
    <source>
        <dbReference type="ARBA" id="ARBA00004162"/>
    </source>
</evidence>
<dbReference type="InterPro" id="IPR006664">
    <property type="entry name" value="OMP_bac"/>
</dbReference>
<dbReference type="GO" id="GO:0009279">
    <property type="term" value="C:cell outer membrane"/>
    <property type="evidence" value="ECO:0007669"/>
    <property type="project" value="UniProtKB-SubCell"/>
</dbReference>
<evidence type="ECO:0000313" key="12">
    <source>
        <dbReference type="EMBL" id="RLE14895.1"/>
    </source>
</evidence>
<feature type="domain" description="OmpA-like" evidence="11">
    <location>
        <begin position="137"/>
        <end position="256"/>
    </location>
</feature>
<name>A0A662DHB9_UNCAE</name>
<dbReference type="InterPro" id="IPR036737">
    <property type="entry name" value="OmpA-like_sf"/>
</dbReference>
<comment type="similarity">
    <text evidence="3">Belongs to the MotB family.</text>
</comment>
<dbReference type="Gene3D" id="3.30.1330.60">
    <property type="entry name" value="OmpA-like domain"/>
    <property type="match status" value="1"/>
</dbReference>
<keyword evidence="4" id="KW-1003">Cell membrane</keyword>
<protein>
    <submittedName>
        <fullName evidence="12">Flagellar motor protein MotB</fullName>
    </submittedName>
</protein>
<sequence>MQILAPSIQTIPRNTEPPTEELRYLSGRKMFKKRKKEEGSHSSFMLTYTNLMMLLMTFFIVLVSMGRIQEEKVKIGMYSFREAFFSGGLGMLFGSKKPIDFKYLIQQERIKLQKKISTSLERALEKEKKKVEIVPVKEGIALRIPGEILFDLGKAELKPEAKKILDKLVPVFKKYNYPVKVEGHTDNLPIHTERFPSNWELSAARAINVVKYLEKKGINKDLLSAVGYGEYHPLFPNDTPDHRLRNRRVEIKIAIP</sequence>
<evidence type="ECO:0000256" key="4">
    <source>
        <dbReference type="ARBA" id="ARBA00022475"/>
    </source>
</evidence>
<evidence type="ECO:0000256" key="2">
    <source>
        <dbReference type="ARBA" id="ARBA00004442"/>
    </source>
</evidence>
<dbReference type="CDD" id="cd07185">
    <property type="entry name" value="OmpA_C-like"/>
    <property type="match status" value="1"/>
</dbReference>
<evidence type="ECO:0000256" key="8">
    <source>
        <dbReference type="ARBA" id="ARBA00023237"/>
    </source>
</evidence>
<feature type="transmembrane region" description="Helical" evidence="10">
    <location>
        <begin position="43"/>
        <end position="63"/>
    </location>
</feature>
<evidence type="ECO:0000256" key="9">
    <source>
        <dbReference type="PROSITE-ProRule" id="PRU00473"/>
    </source>
</evidence>
<keyword evidence="6 10" id="KW-1133">Transmembrane helix</keyword>
<dbReference type="SUPFAM" id="SSF103088">
    <property type="entry name" value="OmpA-like"/>
    <property type="match status" value="1"/>
</dbReference>
<evidence type="ECO:0000256" key="6">
    <source>
        <dbReference type="ARBA" id="ARBA00022989"/>
    </source>
</evidence>
<reference evidence="12 13" key="1">
    <citation type="submission" date="2018-06" db="EMBL/GenBank/DDBJ databases">
        <title>Extensive metabolic versatility and redundancy in microbially diverse, dynamic hydrothermal sediments.</title>
        <authorList>
            <person name="Dombrowski N."/>
            <person name="Teske A."/>
            <person name="Baker B.J."/>
        </authorList>
    </citation>
    <scope>NUCLEOTIDE SEQUENCE [LARGE SCALE GENOMIC DNA]</scope>
    <source>
        <strain evidence="12">B19_G9</strain>
    </source>
</reference>
<dbReference type="InterPro" id="IPR025713">
    <property type="entry name" value="MotB-like_N_dom"/>
</dbReference>
<evidence type="ECO:0000256" key="7">
    <source>
        <dbReference type="ARBA" id="ARBA00023136"/>
    </source>
</evidence>
<dbReference type="PRINTS" id="PR01021">
    <property type="entry name" value="OMPADOMAIN"/>
</dbReference>
<keyword evidence="12" id="KW-0282">Flagellum</keyword>
<dbReference type="PANTHER" id="PTHR30329">
    <property type="entry name" value="STATOR ELEMENT OF FLAGELLAR MOTOR COMPLEX"/>
    <property type="match status" value="1"/>
</dbReference>
<keyword evidence="7 9" id="KW-0472">Membrane</keyword>
<evidence type="ECO:0000256" key="10">
    <source>
        <dbReference type="SAM" id="Phobius"/>
    </source>
</evidence>
<organism evidence="12 13">
    <name type="scientific">Aerophobetes bacterium</name>
    <dbReference type="NCBI Taxonomy" id="2030807"/>
    <lineage>
        <taxon>Bacteria</taxon>
        <taxon>Candidatus Aerophobota</taxon>
    </lineage>
</organism>
<keyword evidence="12" id="KW-0966">Cell projection</keyword>
<dbReference type="PANTHER" id="PTHR30329:SF21">
    <property type="entry name" value="LIPOPROTEIN YIAD-RELATED"/>
    <property type="match status" value="1"/>
</dbReference>
<evidence type="ECO:0000256" key="5">
    <source>
        <dbReference type="ARBA" id="ARBA00022692"/>
    </source>
</evidence>
<dbReference type="AlphaFoldDB" id="A0A662DHB9"/>
<accession>A0A662DHB9</accession>
<proteinExistence type="inferred from homology"/>
<dbReference type="InterPro" id="IPR050330">
    <property type="entry name" value="Bact_OuterMem_StrucFunc"/>
</dbReference>